<feature type="compositionally biased region" description="Gly residues" evidence="1">
    <location>
        <begin position="7"/>
        <end position="19"/>
    </location>
</feature>
<proteinExistence type="predicted"/>
<name>A0A1V3WQ87_MYCKA</name>
<evidence type="ECO:0000313" key="3">
    <source>
        <dbReference type="Proteomes" id="UP000189229"/>
    </source>
</evidence>
<dbReference type="Proteomes" id="UP000189229">
    <property type="component" value="Unassembled WGS sequence"/>
</dbReference>
<organism evidence="2 3">
    <name type="scientific">Mycobacterium kansasii</name>
    <dbReference type="NCBI Taxonomy" id="1768"/>
    <lineage>
        <taxon>Bacteria</taxon>
        <taxon>Bacillati</taxon>
        <taxon>Actinomycetota</taxon>
        <taxon>Actinomycetes</taxon>
        <taxon>Mycobacteriales</taxon>
        <taxon>Mycobacteriaceae</taxon>
        <taxon>Mycobacterium</taxon>
    </lineage>
</organism>
<reference evidence="2 3" key="1">
    <citation type="submission" date="2017-02" db="EMBL/GenBank/DDBJ databases">
        <title>Complete genome sequences of Mycobacterium kansasii strains isolated from rhesus macaques.</title>
        <authorList>
            <person name="Panda A."/>
            <person name="Nagaraj S."/>
            <person name="Zhao X."/>
            <person name="Tettelin H."/>
            <person name="Detolla L.J."/>
        </authorList>
    </citation>
    <scope>NUCLEOTIDE SEQUENCE [LARGE SCALE GENOMIC DNA]</scope>
    <source>
        <strain evidence="2 3">11-3813</strain>
    </source>
</reference>
<feature type="compositionally biased region" description="Low complexity" evidence="1">
    <location>
        <begin position="20"/>
        <end position="33"/>
    </location>
</feature>
<feature type="compositionally biased region" description="Gly residues" evidence="1">
    <location>
        <begin position="43"/>
        <end position="59"/>
    </location>
</feature>
<feature type="region of interest" description="Disordered" evidence="1">
    <location>
        <begin position="1"/>
        <end position="65"/>
    </location>
</feature>
<accession>A0A1V3WQ87</accession>
<evidence type="ECO:0000256" key="1">
    <source>
        <dbReference type="SAM" id="MobiDB-lite"/>
    </source>
</evidence>
<gene>
    <name evidence="2" type="ORF">BZL30_7089</name>
</gene>
<dbReference type="AlphaFoldDB" id="A0A1V3WQ87"/>
<dbReference type="EMBL" id="MVBM01000007">
    <property type="protein sequence ID" value="OOK68972.1"/>
    <property type="molecule type" value="Genomic_DNA"/>
</dbReference>
<protein>
    <submittedName>
        <fullName evidence="2">Uncharacterized protein</fullName>
    </submittedName>
</protein>
<comment type="caution">
    <text evidence="2">The sequence shown here is derived from an EMBL/GenBank/DDBJ whole genome shotgun (WGS) entry which is preliminary data.</text>
</comment>
<sequence>MGSAGLQFGGGNGGQGGPVAGSSATAAVAAPAAGRRRSRWVRGNGGNAGLFGGTGGTGGPAEAPWRASAGPAVRVATPGCSARAVAVASAGWDLPAADSAGPAATAVAAA</sequence>
<evidence type="ECO:0000313" key="2">
    <source>
        <dbReference type="EMBL" id="OOK68972.1"/>
    </source>
</evidence>